<evidence type="ECO:0000256" key="2">
    <source>
        <dbReference type="ARBA" id="ARBA00022603"/>
    </source>
</evidence>
<keyword evidence="3" id="KW-0808">Transferase</keyword>
<dbReference type="SUPFAM" id="SSF53335">
    <property type="entry name" value="S-adenosyl-L-methionine-dependent methyltransferases"/>
    <property type="match status" value="1"/>
</dbReference>
<keyword evidence="6" id="KW-1185">Reference proteome</keyword>
<evidence type="ECO:0000259" key="4">
    <source>
        <dbReference type="Pfam" id="PF08241"/>
    </source>
</evidence>
<dbReference type="Proteomes" id="UP001141327">
    <property type="component" value="Unassembled WGS sequence"/>
</dbReference>
<protein>
    <recommendedName>
        <fullName evidence="4">Methyltransferase type 11 domain-containing protein</fullName>
    </recommendedName>
</protein>
<dbReference type="Gene3D" id="3.40.50.150">
    <property type="entry name" value="Vaccinia Virus protein VP39"/>
    <property type="match status" value="1"/>
</dbReference>
<dbReference type="PANTHER" id="PTHR12176">
    <property type="entry name" value="SAM-DEPENDENT METHYLTRANSFERASE SUPERFAMILY PROTEIN"/>
    <property type="match status" value="1"/>
</dbReference>
<dbReference type="InterPro" id="IPR051419">
    <property type="entry name" value="Lys/N-term_MeTrsfase_sf"/>
</dbReference>
<proteinExistence type="inferred from homology"/>
<evidence type="ECO:0000256" key="3">
    <source>
        <dbReference type="ARBA" id="ARBA00022679"/>
    </source>
</evidence>
<keyword evidence="2" id="KW-0489">Methyltransferase</keyword>
<organism evidence="5 6">
    <name type="scientific">Paratrimastix pyriformis</name>
    <dbReference type="NCBI Taxonomy" id="342808"/>
    <lineage>
        <taxon>Eukaryota</taxon>
        <taxon>Metamonada</taxon>
        <taxon>Preaxostyla</taxon>
        <taxon>Paratrimastigidae</taxon>
        <taxon>Paratrimastix</taxon>
    </lineage>
</organism>
<gene>
    <name evidence="5" type="ORF">PAPYR_9472</name>
</gene>
<evidence type="ECO:0000313" key="6">
    <source>
        <dbReference type="Proteomes" id="UP001141327"/>
    </source>
</evidence>
<name>A0ABQ8U879_9EUKA</name>
<comment type="similarity">
    <text evidence="1">Belongs to the methyltransferase superfamily.</text>
</comment>
<dbReference type="InterPro" id="IPR013216">
    <property type="entry name" value="Methyltransf_11"/>
</dbReference>
<feature type="domain" description="Methyltransferase type 11" evidence="4">
    <location>
        <begin position="45"/>
        <end position="146"/>
    </location>
</feature>
<accession>A0ABQ8U879</accession>
<evidence type="ECO:0000256" key="1">
    <source>
        <dbReference type="ARBA" id="ARBA00008361"/>
    </source>
</evidence>
<dbReference type="EMBL" id="JAPMOS010000103">
    <property type="protein sequence ID" value="KAJ4455533.1"/>
    <property type="molecule type" value="Genomic_DNA"/>
</dbReference>
<dbReference type="Pfam" id="PF08241">
    <property type="entry name" value="Methyltransf_11"/>
    <property type="match status" value="1"/>
</dbReference>
<dbReference type="CDD" id="cd02440">
    <property type="entry name" value="AdoMet_MTases"/>
    <property type="match status" value="1"/>
</dbReference>
<reference evidence="5" key="1">
    <citation type="journal article" date="2022" name="bioRxiv">
        <title>Genomics of Preaxostyla Flagellates Illuminates Evolutionary Transitions and the Path Towards Mitochondrial Loss.</title>
        <authorList>
            <person name="Novak L.V.F."/>
            <person name="Treitli S.C."/>
            <person name="Pyrih J."/>
            <person name="Halakuc P."/>
            <person name="Pipaliya S.V."/>
            <person name="Vacek V."/>
            <person name="Brzon O."/>
            <person name="Soukal P."/>
            <person name="Eme L."/>
            <person name="Dacks J.B."/>
            <person name="Karnkowska A."/>
            <person name="Elias M."/>
            <person name="Hampl V."/>
        </authorList>
    </citation>
    <scope>NUCLEOTIDE SEQUENCE</scope>
    <source>
        <strain evidence="5">RCP-MX</strain>
    </source>
</reference>
<dbReference type="InterPro" id="IPR029063">
    <property type="entry name" value="SAM-dependent_MTases_sf"/>
</dbReference>
<sequence length="191" mass="22447">MSHYGKIGYWDERYSEKDTSFEWYFPYSIIRPIFHEYVQPESRILQIGCGNSHVADDLFDDGFHHISNIDISEVVVEQMRRHNRREGMTYEKMDVRHLTYPSEAFEAVIDKGTVDAIVCGEDKDLAMAELAHEVLRVLTPGGVFICISCVEPAYRFKYFQRVEFPWTVRHTTIRKEPNAEPRHVYIMIKPP</sequence>
<evidence type="ECO:0000313" key="5">
    <source>
        <dbReference type="EMBL" id="KAJ4455533.1"/>
    </source>
</evidence>
<comment type="caution">
    <text evidence="5">The sequence shown here is derived from an EMBL/GenBank/DDBJ whole genome shotgun (WGS) entry which is preliminary data.</text>
</comment>